<feature type="signal peptide" evidence="4">
    <location>
        <begin position="1"/>
        <end position="26"/>
    </location>
</feature>
<dbReference type="PROSITE" id="PS50005">
    <property type="entry name" value="TPR"/>
    <property type="match status" value="1"/>
</dbReference>
<keyword evidence="4" id="KW-0732">Signal</keyword>
<dbReference type="RefSeq" id="WP_128421225.1">
    <property type="nucleotide sequence ID" value="NZ_CP049017.1"/>
</dbReference>
<dbReference type="InterPro" id="IPR051012">
    <property type="entry name" value="CellSynth/LPSAsmb/PSIAsmb"/>
</dbReference>
<dbReference type="Pfam" id="PF14559">
    <property type="entry name" value="TPR_19"/>
    <property type="match status" value="1"/>
</dbReference>
<sequence>MPALIRIPTVLLLSALAATPAASAVAAAPTATAALPPGTDVSSLTPVLAGEFALQAGQLADASHWYLRAANEVPGDAGLAERATRIALLANDNTAAAQALALWRQRAPESLALRSSEAALALRSGNLRQARGLLVALLRDKDPHGWRFALVALVSGNRDPEVAAKVLDQLLDANAIPDQLEAWQEFGRLALRLEQPKLAERIVDQLVKRFPDEPRVALLHATQLQQAGKTEQARALLQGVEPKAPRDPELRGTLAYAYDAIGDTAAAARVLALGPQDTQNYGLRASMLAKLQDNPALSALYEELRTGAAQPDPERRLLLGKIAEFLKRYQEAVEWYRGVPGGPLRNEARLRTAGALYELGQKDAAFSEVRALQDDAEADDAARRDAYVLEAELRQRSGDDGGELQVFERGLAAYPDDNALLYARGLAWERRDRIDRAEADLRKILVTEPENVAALNALGYTLADRTQRYREALQLIDRARTADPDNAAIIDSYGWVLYRLGKTEEALVQLRRAWILFKDPEIAAHIGQVLWEQGKREEANKYFDEARKLDPKNRALQRAMDQVAP</sequence>
<feature type="repeat" description="TPR" evidence="3">
    <location>
        <begin position="520"/>
        <end position="553"/>
    </location>
</feature>
<dbReference type="Proteomes" id="UP000239898">
    <property type="component" value="Unassembled WGS sequence"/>
</dbReference>
<dbReference type="InterPro" id="IPR013105">
    <property type="entry name" value="TPR_2"/>
</dbReference>
<keyword evidence="6" id="KW-1185">Reference proteome</keyword>
<comment type="caution">
    <text evidence="5">The sequence shown here is derived from an EMBL/GenBank/DDBJ whole genome shotgun (WGS) entry which is preliminary data.</text>
</comment>
<feature type="chain" id="PRO_5015739654" description="Tetratricopeptide repeat protein" evidence="4">
    <location>
        <begin position="27"/>
        <end position="565"/>
    </location>
</feature>
<organism evidence="5 6">
    <name type="scientific">Xanthomonas theicola</name>
    <dbReference type="NCBI Taxonomy" id="56464"/>
    <lineage>
        <taxon>Bacteria</taxon>
        <taxon>Pseudomonadati</taxon>
        <taxon>Pseudomonadota</taxon>
        <taxon>Gammaproteobacteria</taxon>
        <taxon>Lysobacterales</taxon>
        <taxon>Lysobacteraceae</taxon>
        <taxon>Xanthomonas</taxon>
    </lineage>
</organism>
<dbReference type="Gene3D" id="1.25.40.10">
    <property type="entry name" value="Tetratricopeptide repeat domain"/>
    <property type="match status" value="3"/>
</dbReference>
<dbReference type="SUPFAM" id="SSF48452">
    <property type="entry name" value="TPR-like"/>
    <property type="match status" value="2"/>
</dbReference>
<evidence type="ECO:0000256" key="3">
    <source>
        <dbReference type="PROSITE-ProRule" id="PRU00339"/>
    </source>
</evidence>
<proteinExistence type="predicted"/>
<keyword evidence="1" id="KW-0677">Repeat</keyword>
<dbReference type="InterPro" id="IPR019734">
    <property type="entry name" value="TPR_rpt"/>
</dbReference>
<name>A0A2S6ZC95_9XANT</name>
<reference evidence="5 6" key="1">
    <citation type="submission" date="2016-08" db="EMBL/GenBank/DDBJ databases">
        <title>Evolution of the type three secretion system and type three effector repertoires in Xanthomonas.</title>
        <authorList>
            <person name="Merda D."/>
            <person name="Briand M."/>
            <person name="Bosis E."/>
            <person name="Rousseau C."/>
            <person name="Portier P."/>
            <person name="Jacques M.-A."/>
            <person name="Fischer-Le Saux M."/>
        </authorList>
    </citation>
    <scope>NUCLEOTIDE SEQUENCE [LARGE SCALE GENOMIC DNA]</scope>
    <source>
        <strain evidence="5 6">CFBP 4691</strain>
    </source>
</reference>
<gene>
    <name evidence="5" type="ORF">XthCFBP4691_15445</name>
</gene>
<dbReference type="PANTHER" id="PTHR45586:SF1">
    <property type="entry name" value="LIPOPOLYSACCHARIDE ASSEMBLY PROTEIN B"/>
    <property type="match status" value="1"/>
</dbReference>
<evidence type="ECO:0000256" key="1">
    <source>
        <dbReference type="ARBA" id="ARBA00022737"/>
    </source>
</evidence>
<dbReference type="AlphaFoldDB" id="A0A2S6ZC95"/>
<dbReference type="EMBL" id="MIGX01000092">
    <property type="protein sequence ID" value="PPT87406.1"/>
    <property type="molecule type" value="Genomic_DNA"/>
</dbReference>
<evidence type="ECO:0000256" key="4">
    <source>
        <dbReference type="SAM" id="SignalP"/>
    </source>
</evidence>
<evidence type="ECO:0000313" key="5">
    <source>
        <dbReference type="EMBL" id="PPT87406.1"/>
    </source>
</evidence>
<dbReference type="Pfam" id="PF13432">
    <property type="entry name" value="TPR_16"/>
    <property type="match status" value="2"/>
</dbReference>
<dbReference type="InterPro" id="IPR011990">
    <property type="entry name" value="TPR-like_helical_dom_sf"/>
</dbReference>
<evidence type="ECO:0000256" key="2">
    <source>
        <dbReference type="ARBA" id="ARBA00022803"/>
    </source>
</evidence>
<keyword evidence="2 3" id="KW-0802">TPR repeat</keyword>
<dbReference type="Pfam" id="PF07719">
    <property type="entry name" value="TPR_2"/>
    <property type="match status" value="1"/>
</dbReference>
<dbReference type="PANTHER" id="PTHR45586">
    <property type="entry name" value="TPR REPEAT-CONTAINING PROTEIN PA4667"/>
    <property type="match status" value="1"/>
</dbReference>
<protein>
    <recommendedName>
        <fullName evidence="7">Tetratricopeptide repeat protein</fullName>
    </recommendedName>
</protein>
<accession>A0A2S6ZC95</accession>
<evidence type="ECO:0008006" key="7">
    <source>
        <dbReference type="Google" id="ProtNLM"/>
    </source>
</evidence>
<dbReference type="SMART" id="SM00028">
    <property type="entry name" value="TPR"/>
    <property type="match status" value="4"/>
</dbReference>
<dbReference type="OrthoDB" id="9766710at2"/>
<evidence type="ECO:0000313" key="6">
    <source>
        <dbReference type="Proteomes" id="UP000239898"/>
    </source>
</evidence>